<protein>
    <submittedName>
        <fullName evidence="2">Ribosomal protein S18 acetylase RimI-like enzyme</fullName>
    </submittedName>
</protein>
<keyword evidence="2" id="KW-0687">Ribonucleoprotein</keyword>
<evidence type="ECO:0000313" key="3">
    <source>
        <dbReference type="Proteomes" id="UP000571817"/>
    </source>
</evidence>
<proteinExistence type="predicted"/>
<reference evidence="2 3" key="1">
    <citation type="submission" date="2020-07" db="EMBL/GenBank/DDBJ databases">
        <title>Sequencing the genomes of 1000 actinobacteria strains.</title>
        <authorList>
            <person name="Klenk H.-P."/>
        </authorList>
    </citation>
    <scope>NUCLEOTIDE SEQUENCE [LARGE SCALE GENOMIC DNA]</scope>
    <source>
        <strain evidence="2 3">DSM 29531</strain>
    </source>
</reference>
<gene>
    <name evidence="2" type="ORF">HNR15_003377</name>
</gene>
<dbReference type="Pfam" id="PF13302">
    <property type="entry name" value="Acetyltransf_3"/>
    <property type="match status" value="1"/>
</dbReference>
<dbReference type="RefSeq" id="WP_179483474.1">
    <property type="nucleotide sequence ID" value="NZ_JACCFW010000001.1"/>
</dbReference>
<dbReference type="GO" id="GO:0005840">
    <property type="term" value="C:ribosome"/>
    <property type="evidence" value="ECO:0007669"/>
    <property type="project" value="UniProtKB-KW"/>
</dbReference>
<dbReference type="InterPro" id="IPR016181">
    <property type="entry name" value="Acyl_CoA_acyltransferase"/>
</dbReference>
<dbReference type="EMBL" id="JACCFW010000001">
    <property type="protein sequence ID" value="NYJ76414.1"/>
    <property type="molecule type" value="Genomic_DNA"/>
</dbReference>
<dbReference type="InterPro" id="IPR000182">
    <property type="entry name" value="GNAT_dom"/>
</dbReference>
<dbReference type="GO" id="GO:0016747">
    <property type="term" value="F:acyltransferase activity, transferring groups other than amino-acyl groups"/>
    <property type="evidence" value="ECO:0007669"/>
    <property type="project" value="InterPro"/>
</dbReference>
<keyword evidence="3" id="KW-1185">Reference proteome</keyword>
<evidence type="ECO:0000313" key="2">
    <source>
        <dbReference type="EMBL" id="NYJ76414.1"/>
    </source>
</evidence>
<feature type="domain" description="N-acetyltransferase" evidence="1">
    <location>
        <begin position="176"/>
        <end position="314"/>
    </location>
</feature>
<dbReference type="SUPFAM" id="SSF55729">
    <property type="entry name" value="Acyl-CoA N-acyltransferases (Nat)"/>
    <property type="match status" value="2"/>
</dbReference>
<name>A0A853DN54_9MICO</name>
<dbReference type="Proteomes" id="UP000571817">
    <property type="component" value="Unassembled WGS sequence"/>
</dbReference>
<comment type="caution">
    <text evidence="2">The sequence shown here is derived from an EMBL/GenBank/DDBJ whole genome shotgun (WGS) entry which is preliminary data.</text>
</comment>
<sequence>MSVSSNPFSMRRITSADLELLFGWVGTEPVVWIDDTRLRRELDSRNYRPEWSWVAEQDGSPIGRALWWGGDTAERPSTLDCLLIRDGTEHPEHVGAALIAEGLKAFGPGSALEFNIDAATAWADDPAAVAAVRWRGQAAKAGGFSRTTERVSYRRSAADPRPARSTRLTFEAAPDATFRGMFARVADGSLDAYTLHIVATEGIEALADDDLEFYLSLPGERDSWRVAVLDDRTPVGFMIPTRTAYDASISYLGILPEHRGNGYVHDVLAEMVHVHHDNDQDQIVGTTDLANTPMRAAFESAGFQVSRRRIVHEQ</sequence>
<evidence type="ECO:0000259" key="1">
    <source>
        <dbReference type="PROSITE" id="PS51186"/>
    </source>
</evidence>
<dbReference type="PROSITE" id="PS51186">
    <property type="entry name" value="GNAT"/>
    <property type="match status" value="1"/>
</dbReference>
<accession>A0A853DN54</accession>
<dbReference type="Gene3D" id="3.40.630.30">
    <property type="match status" value="1"/>
</dbReference>
<dbReference type="AlphaFoldDB" id="A0A853DN54"/>
<keyword evidence="2" id="KW-0689">Ribosomal protein</keyword>
<organism evidence="2 3">
    <name type="scientific">Allobranchiibius huperziae</name>
    <dbReference type="NCBI Taxonomy" id="1874116"/>
    <lineage>
        <taxon>Bacteria</taxon>
        <taxon>Bacillati</taxon>
        <taxon>Actinomycetota</taxon>
        <taxon>Actinomycetes</taxon>
        <taxon>Micrococcales</taxon>
        <taxon>Dermacoccaceae</taxon>
        <taxon>Allobranchiibius</taxon>
    </lineage>
</organism>